<evidence type="ECO:0000313" key="2">
    <source>
        <dbReference type="EMBL" id="EAU84661.2"/>
    </source>
</evidence>
<dbReference type="eggNOG" id="ENOG502SV31">
    <property type="taxonomic scope" value="Eukaryota"/>
</dbReference>
<feature type="compositionally biased region" description="Low complexity" evidence="1">
    <location>
        <begin position="217"/>
        <end position="230"/>
    </location>
</feature>
<feature type="compositionally biased region" description="Low complexity" evidence="1">
    <location>
        <begin position="659"/>
        <end position="671"/>
    </location>
</feature>
<dbReference type="KEGG" id="cci:CC1G_00180"/>
<proteinExistence type="predicted"/>
<gene>
    <name evidence="2" type="ORF">CC1G_00180</name>
</gene>
<feature type="compositionally biased region" description="Polar residues" evidence="1">
    <location>
        <begin position="672"/>
        <end position="696"/>
    </location>
</feature>
<dbReference type="OrthoDB" id="3260940at2759"/>
<dbReference type="AlphaFoldDB" id="A8NX21"/>
<dbReference type="VEuPathDB" id="FungiDB:CC1G_00180"/>
<feature type="compositionally biased region" description="Pro residues" evidence="1">
    <location>
        <begin position="558"/>
        <end position="567"/>
    </location>
</feature>
<feature type="compositionally biased region" description="Low complexity" evidence="1">
    <location>
        <begin position="296"/>
        <end position="307"/>
    </location>
</feature>
<accession>A8NX21</accession>
<feature type="compositionally biased region" description="Low complexity" evidence="1">
    <location>
        <begin position="197"/>
        <end position="211"/>
    </location>
</feature>
<dbReference type="Proteomes" id="UP000001861">
    <property type="component" value="Unassembled WGS sequence"/>
</dbReference>
<feature type="compositionally biased region" description="Low complexity" evidence="1">
    <location>
        <begin position="92"/>
        <end position="103"/>
    </location>
</feature>
<feature type="compositionally biased region" description="Basic and acidic residues" evidence="1">
    <location>
        <begin position="583"/>
        <end position="610"/>
    </location>
</feature>
<dbReference type="OMA" id="HIRANSH"/>
<feature type="region of interest" description="Disordered" evidence="1">
    <location>
        <begin position="659"/>
        <end position="708"/>
    </location>
</feature>
<feature type="compositionally biased region" description="Polar residues" evidence="1">
    <location>
        <begin position="570"/>
        <end position="582"/>
    </location>
</feature>
<dbReference type="RefSeq" id="XP_001837044.2">
    <property type="nucleotide sequence ID" value="XM_001836992.2"/>
</dbReference>
<evidence type="ECO:0000256" key="1">
    <source>
        <dbReference type="SAM" id="MobiDB-lite"/>
    </source>
</evidence>
<feature type="region of interest" description="Disordered" evidence="1">
    <location>
        <begin position="488"/>
        <end position="631"/>
    </location>
</feature>
<reference evidence="2 3" key="1">
    <citation type="journal article" date="2010" name="Proc. Natl. Acad. Sci. U.S.A.">
        <title>Insights into evolution of multicellular fungi from the assembled chromosomes of the mushroom Coprinopsis cinerea (Coprinus cinereus).</title>
        <authorList>
            <person name="Stajich J.E."/>
            <person name="Wilke S.K."/>
            <person name="Ahren D."/>
            <person name="Au C.H."/>
            <person name="Birren B.W."/>
            <person name="Borodovsky M."/>
            <person name="Burns C."/>
            <person name="Canback B."/>
            <person name="Casselton L.A."/>
            <person name="Cheng C.K."/>
            <person name="Deng J."/>
            <person name="Dietrich F.S."/>
            <person name="Fargo D.C."/>
            <person name="Farman M.L."/>
            <person name="Gathman A.C."/>
            <person name="Goldberg J."/>
            <person name="Guigo R."/>
            <person name="Hoegger P.J."/>
            <person name="Hooker J.B."/>
            <person name="Huggins A."/>
            <person name="James T.Y."/>
            <person name="Kamada T."/>
            <person name="Kilaru S."/>
            <person name="Kodira C."/>
            <person name="Kues U."/>
            <person name="Kupfer D."/>
            <person name="Kwan H.S."/>
            <person name="Lomsadze A."/>
            <person name="Li W."/>
            <person name="Lilly W.W."/>
            <person name="Ma L.J."/>
            <person name="Mackey A.J."/>
            <person name="Manning G."/>
            <person name="Martin F."/>
            <person name="Muraguchi H."/>
            <person name="Natvig D.O."/>
            <person name="Palmerini H."/>
            <person name="Ramesh M.A."/>
            <person name="Rehmeyer C.J."/>
            <person name="Roe B.A."/>
            <person name="Shenoy N."/>
            <person name="Stanke M."/>
            <person name="Ter-Hovhannisyan V."/>
            <person name="Tunlid A."/>
            <person name="Velagapudi R."/>
            <person name="Vision T.J."/>
            <person name="Zeng Q."/>
            <person name="Zolan M.E."/>
            <person name="Pukkila P.J."/>
        </authorList>
    </citation>
    <scope>NUCLEOTIDE SEQUENCE [LARGE SCALE GENOMIC DNA]</scope>
    <source>
        <strain evidence="3">Okayama-7 / 130 / ATCC MYA-4618 / FGSC 9003</strain>
    </source>
</reference>
<name>A8NX21_COPC7</name>
<feature type="compositionally biased region" description="Basic and acidic residues" evidence="1">
    <location>
        <begin position="51"/>
        <end position="71"/>
    </location>
</feature>
<feature type="compositionally biased region" description="Polar residues" evidence="1">
    <location>
        <begin position="253"/>
        <end position="265"/>
    </location>
</feature>
<feature type="region of interest" description="Disordered" evidence="1">
    <location>
        <begin position="1"/>
        <end position="334"/>
    </location>
</feature>
<dbReference type="GeneID" id="6013599"/>
<dbReference type="EMBL" id="AACS02000005">
    <property type="protein sequence ID" value="EAU84661.2"/>
    <property type="molecule type" value="Genomic_DNA"/>
</dbReference>
<organism evidence="2 3">
    <name type="scientific">Coprinopsis cinerea (strain Okayama-7 / 130 / ATCC MYA-4618 / FGSC 9003)</name>
    <name type="common">Inky cap fungus</name>
    <name type="synonym">Hormographiella aspergillata</name>
    <dbReference type="NCBI Taxonomy" id="240176"/>
    <lineage>
        <taxon>Eukaryota</taxon>
        <taxon>Fungi</taxon>
        <taxon>Dikarya</taxon>
        <taxon>Basidiomycota</taxon>
        <taxon>Agaricomycotina</taxon>
        <taxon>Agaricomycetes</taxon>
        <taxon>Agaricomycetidae</taxon>
        <taxon>Agaricales</taxon>
        <taxon>Agaricineae</taxon>
        <taxon>Psathyrellaceae</taxon>
        <taxon>Coprinopsis</taxon>
    </lineage>
</organism>
<dbReference type="HOGENOM" id="CLU_354899_0_0_1"/>
<comment type="caution">
    <text evidence="2">The sequence shown here is derived from an EMBL/GenBank/DDBJ whole genome shotgun (WGS) entry which is preliminary data.</text>
</comment>
<protein>
    <submittedName>
        <fullName evidence="2">Uncharacterized protein</fullName>
    </submittedName>
</protein>
<evidence type="ECO:0000313" key="3">
    <source>
        <dbReference type="Proteomes" id="UP000001861"/>
    </source>
</evidence>
<feature type="compositionally biased region" description="Basic and acidic residues" evidence="1">
    <location>
        <begin position="24"/>
        <end position="36"/>
    </location>
</feature>
<keyword evidence="3" id="KW-1185">Reference proteome</keyword>
<feature type="compositionally biased region" description="Pro residues" evidence="1">
    <location>
        <begin position="308"/>
        <end position="321"/>
    </location>
</feature>
<dbReference type="STRING" id="240176.A8NX21"/>
<feature type="compositionally biased region" description="Low complexity" evidence="1">
    <location>
        <begin position="513"/>
        <end position="528"/>
    </location>
</feature>
<dbReference type="InParanoid" id="A8NX21"/>
<sequence length="783" mass="84860">MSGLQQRHSRQPLQDQKSTCPNPDDERPSRRAKFESRLYNFLTRSRSRSRSKQDPSDDTKLSRRPSVKKDTTNSMSGTKPVSRIPSRPLSSTTATTNNTITPGTPKPKRKLTSAPLLPQPQPLQDVSLNGTSSSRPTTPKPKKKLQNLFGIPLALANRKSSRSRSRSRPNTPEPSSDVPPLPTTGFSDDSAPKPRQSHSPHSSRPQTPTRSRPSDPLSNGMSTGSTSNSLKLPKLFSGRTITSSEGNQHRQRPSTSASVNTSSKPKSGISGPIRRPVSATRRTLKPDAPPDPSPPKSSKASNGVPPRQLTPPKPPTPPPKKAPVNGNALSLPTKGKVMTHHVPKFNSVDGGYRYRGGNMSVVDEEGRLDLSRTSSLKGKSREAEPNAHLRSGLKKMSIDVRNTKHGSFDFERPGWGASLMHRTGSTGTNGSHHSKIGDLLVQDLEQRESTFGPGLAGVGTLQRDLSIKRLKDTEEEIKARERARRLHEYIHKDRLPPIPTINGHDSKEDNLNASTSTSGTAQTGKSSSLSKATGRRAASRTGGSGHGLTRLIGTAQHPPFPFEPAVPSPTWSIGSNSTAVETSKTDKGARLKEDVKRREAERKLVGKGDRPPVPVPSPSSTGYHRPGNRGRSLDLGLGLNWAPSTIKEAALLPSSTLFTRTASSSTTRSTSGQSVVGRSASSSTNGQGSGRSQRSPLQDVEEDGGRSQLGKEVAELFRNVLDDRGYNTFKSYVRRFDAGEIEFDGRNGIVERVERLLTDAPSVSSQDKRLILEKFVRIILQNA</sequence>
<feature type="compositionally biased region" description="Polar residues" evidence="1">
    <location>
        <begin position="1"/>
        <end position="21"/>
    </location>
</feature>